<evidence type="ECO:0000313" key="1">
    <source>
        <dbReference type="EMBL" id="KAG5443365.1"/>
    </source>
</evidence>
<accession>A0A419PYP6</accession>
<evidence type="ECO:0000313" key="2">
    <source>
        <dbReference type="Proteomes" id="UP000286415"/>
    </source>
</evidence>
<dbReference type="Proteomes" id="UP000286415">
    <property type="component" value="Unassembled WGS sequence"/>
</dbReference>
<dbReference type="InParanoid" id="A0A419PYP6"/>
<dbReference type="EMBL" id="NIRI02000056">
    <property type="protein sequence ID" value="KAG5443365.1"/>
    <property type="molecule type" value="Genomic_DNA"/>
</dbReference>
<reference evidence="1 2" key="2">
    <citation type="journal article" date="2021" name="Genomics">
        <title>High-quality reference genome for Clonorchis sinensis.</title>
        <authorList>
            <person name="Young N.D."/>
            <person name="Stroehlein A.J."/>
            <person name="Kinkar L."/>
            <person name="Wang T."/>
            <person name="Sohn W.M."/>
            <person name="Chang B.C.H."/>
            <person name="Kaur P."/>
            <person name="Weisz D."/>
            <person name="Dudchenko O."/>
            <person name="Aiden E.L."/>
            <person name="Korhonen P.K."/>
            <person name="Gasser R.B."/>
        </authorList>
    </citation>
    <scope>NUCLEOTIDE SEQUENCE [LARGE SCALE GENOMIC DNA]</scope>
    <source>
        <strain evidence="1">Cs-k2</strain>
    </source>
</reference>
<organism evidence="1 2">
    <name type="scientific">Clonorchis sinensis</name>
    <name type="common">Chinese liver fluke</name>
    <dbReference type="NCBI Taxonomy" id="79923"/>
    <lineage>
        <taxon>Eukaryota</taxon>
        <taxon>Metazoa</taxon>
        <taxon>Spiralia</taxon>
        <taxon>Lophotrochozoa</taxon>
        <taxon>Platyhelminthes</taxon>
        <taxon>Trematoda</taxon>
        <taxon>Digenea</taxon>
        <taxon>Opisthorchiida</taxon>
        <taxon>Opisthorchiata</taxon>
        <taxon>Opisthorchiidae</taxon>
        <taxon>Clonorchis</taxon>
    </lineage>
</organism>
<dbReference type="AlphaFoldDB" id="A0A419PYP6"/>
<proteinExistence type="predicted"/>
<gene>
    <name evidence="1" type="ORF">CSKR_108148</name>
</gene>
<sequence>MYAEKPGSTVQKFHPYLEPSQLTLHMPKPKKERFDLFFQLFPNCFSEILNIPATLVVLENVLKGMGSIPFIQAALEKPGKPASIPVLVLSSGDMAARHRKGVAAEQLLFYFFIFHEIQLCAQLPSFPQPYALLESKLWELGLMHSSAYQVSGNGVLTWNPAESVI</sequence>
<reference evidence="1 2" key="1">
    <citation type="journal article" date="2018" name="Biotechnol. Adv.">
        <title>Improved genomic resources and new bioinformatic workflow for the carcinogenic parasite Clonorchis sinensis: Biotechnological implications.</title>
        <authorList>
            <person name="Wang D."/>
            <person name="Korhonen P.K."/>
            <person name="Gasser R.B."/>
            <person name="Young N.D."/>
        </authorList>
    </citation>
    <scope>NUCLEOTIDE SEQUENCE [LARGE SCALE GENOMIC DNA]</scope>
    <source>
        <strain evidence="1">Cs-k2</strain>
    </source>
</reference>
<protein>
    <submittedName>
        <fullName evidence="1">Uncharacterized protein</fullName>
    </submittedName>
</protein>
<name>A0A419PYP6_CLOSI</name>
<comment type="caution">
    <text evidence="1">The sequence shown here is derived from an EMBL/GenBank/DDBJ whole genome shotgun (WGS) entry which is preliminary data.</text>
</comment>
<keyword evidence="2" id="KW-1185">Reference proteome</keyword>